<dbReference type="GO" id="GO:0006811">
    <property type="term" value="P:monoatomic ion transport"/>
    <property type="evidence" value="ECO:0007669"/>
    <property type="project" value="UniProtKB-KW"/>
</dbReference>
<protein>
    <submittedName>
        <fullName evidence="6">ATP synthase subunit beta</fullName>
    </submittedName>
</protein>
<sequence>MTVDKTIEGVKNIMDGNYDDVPEDKFMNIGSIDEINTK</sequence>
<dbReference type="Proteomes" id="UP000033910">
    <property type="component" value="Unassembled WGS sequence"/>
</dbReference>
<evidence type="ECO:0000256" key="1">
    <source>
        <dbReference type="ARBA" id="ARBA00008936"/>
    </source>
</evidence>
<comment type="caution">
    <text evidence="6">The sequence shown here is derived from an EMBL/GenBank/DDBJ whole genome shotgun (WGS) entry which is preliminary data.</text>
</comment>
<evidence type="ECO:0000313" key="6">
    <source>
        <dbReference type="EMBL" id="KKT10102.1"/>
    </source>
</evidence>
<dbReference type="InterPro" id="IPR024034">
    <property type="entry name" value="ATPase_F1/V1_b/a_C"/>
</dbReference>
<evidence type="ECO:0000256" key="4">
    <source>
        <dbReference type="ARBA" id="ARBA00022840"/>
    </source>
</evidence>
<proteinExistence type="inferred from homology"/>
<dbReference type="Gene3D" id="1.10.1140.10">
    <property type="entry name" value="Bovine Mitochondrial F1-atpase, Atp Synthase Beta Chain, Chain D, domain 3"/>
    <property type="match status" value="1"/>
</dbReference>
<dbReference type="AlphaFoldDB" id="A0A0G1GS02"/>
<organism evidence="6 7">
    <name type="scientific">candidate division WWE3 bacterium GW2011_GWB2_43_22</name>
    <dbReference type="NCBI Taxonomy" id="1619118"/>
    <lineage>
        <taxon>Bacteria</taxon>
        <taxon>Katanobacteria</taxon>
    </lineage>
</organism>
<comment type="similarity">
    <text evidence="1">Belongs to the ATPase alpha/beta chains family.</text>
</comment>
<dbReference type="SUPFAM" id="SSF47917">
    <property type="entry name" value="C-terminal domain of alpha and beta subunits of F1 ATP synthase"/>
    <property type="match status" value="1"/>
</dbReference>
<keyword evidence="3" id="KW-0547">Nucleotide-binding</keyword>
<name>A0A0G1GS02_UNCKA</name>
<evidence type="ECO:0000313" key="7">
    <source>
        <dbReference type="Proteomes" id="UP000033910"/>
    </source>
</evidence>
<accession>A0A0G1GS02</accession>
<gene>
    <name evidence="6" type="ORF">UV89_C0028G0008</name>
</gene>
<evidence type="ECO:0000256" key="3">
    <source>
        <dbReference type="ARBA" id="ARBA00022741"/>
    </source>
</evidence>
<reference evidence="6 7" key="1">
    <citation type="journal article" date="2015" name="Nature">
        <title>rRNA introns, odd ribosomes, and small enigmatic genomes across a large radiation of phyla.</title>
        <authorList>
            <person name="Brown C.T."/>
            <person name="Hug L.A."/>
            <person name="Thomas B.C."/>
            <person name="Sharon I."/>
            <person name="Castelle C.J."/>
            <person name="Singh A."/>
            <person name="Wilkins M.J."/>
            <person name="Williams K.H."/>
            <person name="Banfield J.F."/>
        </authorList>
    </citation>
    <scope>NUCLEOTIDE SEQUENCE [LARGE SCALE GENOMIC DNA]</scope>
</reference>
<evidence type="ECO:0000256" key="5">
    <source>
        <dbReference type="ARBA" id="ARBA00023065"/>
    </source>
</evidence>
<keyword evidence="4" id="KW-0067">ATP-binding</keyword>
<keyword evidence="5" id="KW-0406">Ion transport</keyword>
<dbReference type="EMBL" id="LCGF01000028">
    <property type="protein sequence ID" value="KKT10102.1"/>
    <property type="molecule type" value="Genomic_DNA"/>
</dbReference>
<keyword evidence="2" id="KW-0813">Transport</keyword>
<evidence type="ECO:0000256" key="2">
    <source>
        <dbReference type="ARBA" id="ARBA00022448"/>
    </source>
</evidence>